<evidence type="ECO:0000256" key="2">
    <source>
        <dbReference type="ARBA" id="ARBA00005336"/>
    </source>
</evidence>
<keyword evidence="5 7" id="KW-0326">Glycosidase</keyword>
<keyword evidence="4 7" id="KW-0378">Hydrolase</keyword>
<evidence type="ECO:0000256" key="4">
    <source>
        <dbReference type="ARBA" id="ARBA00022801"/>
    </source>
</evidence>
<dbReference type="GO" id="GO:0004563">
    <property type="term" value="F:beta-N-acetylhexosaminidase activity"/>
    <property type="evidence" value="ECO:0007669"/>
    <property type="project" value="UniProtKB-EC"/>
</dbReference>
<comment type="caution">
    <text evidence="7">The sequence shown here is derived from an EMBL/GenBank/DDBJ whole genome shotgun (WGS) entry which is preliminary data.</text>
</comment>
<evidence type="ECO:0000256" key="3">
    <source>
        <dbReference type="ARBA" id="ARBA00012663"/>
    </source>
</evidence>
<dbReference type="Gene3D" id="3.20.20.300">
    <property type="entry name" value="Glycoside hydrolase, family 3, N-terminal domain"/>
    <property type="match status" value="1"/>
</dbReference>
<reference evidence="7" key="1">
    <citation type="submission" date="2021-03" db="EMBL/GenBank/DDBJ databases">
        <title>Roseibium sp. CAU 1637 isolated from Incheon.</title>
        <authorList>
            <person name="Kim W."/>
        </authorList>
    </citation>
    <scope>NUCLEOTIDE SEQUENCE</scope>
    <source>
        <strain evidence="7">CAU 1637</strain>
    </source>
</reference>
<evidence type="ECO:0000313" key="7">
    <source>
        <dbReference type="EMBL" id="MBO0346266.1"/>
    </source>
</evidence>
<dbReference type="NCBIfam" id="NF003740">
    <property type="entry name" value="PRK05337.1"/>
    <property type="match status" value="1"/>
</dbReference>
<dbReference type="PANTHER" id="PTHR30480">
    <property type="entry name" value="BETA-HEXOSAMINIDASE-RELATED"/>
    <property type="match status" value="1"/>
</dbReference>
<comment type="similarity">
    <text evidence="2">Belongs to the glycosyl hydrolase 3 family.</text>
</comment>
<feature type="domain" description="Glycoside hydrolase family 3 N-terminal" evidence="6">
    <location>
        <begin position="29"/>
        <end position="311"/>
    </location>
</feature>
<dbReference type="EMBL" id="JAFLNF010000005">
    <property type="protein sequence ID" value="MBO0346266.1"/>
    <property type="molecule type" value="Genomic_DNA"/>
</dbReference>
<evidence type="ECO:0000256" key="5">
    <source>
        <dbReference type="ARBA" id="ARBA00023295"/>
    </source>
</evidence>
<evidence type="ECO:0000259" key="6">
    <source>
        <dbReference type="Pfam" id="PF00933"/>
    </source>
</evidence>
<dbReference type="EC" id="3.2.1.52" evidence="3"/>
<proteinExistence type="inferred from homology"/>
<protein>
    <recommendedName>
        <fullName evidence="3">beta-N-acetylhexosaminidase</fullName>
        <ecNumber evidence="3">3.2.1.52</ecNumber>
    </recommendedName>
</protein>
<dbReference type="Proteomes" id="UP000664779">
    <property type="component" value="Unassembled WGS sequence"/>
</dbReference>
<organism evidence="7 8">
    <name type="scientific">Roseibium limicola</name>
    <dbReference type="NCBI Taxonomy" id="2816037"/>
    <lineage>
        <taxon>Bacteria</taxon>
        <taxon>Pseudomonadati</taxon>
        <taxon>Pseudomonadota</taxon>
        <taxon>Alphaproteobacteria</taxon>
        <taxon>Hyphomicrobiales</taxon>
        <taxon>Stappiaceae</taxon>
        <taxon>Roseibium</taxon>
    </lineage>
</organism>
<accession>A0A939J9D5</accession>
<gene>
    <name evidence="7" type="primary">nagZ</name>
    <name evidence="7" type="ORF">J0X15_13615</name>
</gene>
<dbReference type="SUPFAM" id="SSF51445">
    <property type="entry name" value="(Trans)glycosidases"/>
    <property type="match status" value="1"/>
</dbReference>
<dbReference type="InterPro" id="IPR036962">
    <property type="entry name" value="Glyco_hydro_3_N_sf"/>
</dbReference>
<dbReference type="RefSeq" id="WP_206941707.1">
    <property type="nucleotide sequence ID" value="NZ_JAFLNF010000005.1"/>
</dbReference>
<dbReference type="PROSITE" id="PS00775">
    <property type="entry name" value="GLYCOSYL_HYDROL_F3"/>
    <property type="match status" value="1"/>
</dbReference>
<dbReference type="InterPro" id="IPR017853">
    <property type="entry name" value="GH"/>
</dbReference>
<dbReference type="Pfam" id="PF00933">
    <property type="entry name" value="Glyco_hydro_3"/>
    <property type="match status" value="1"/>
</dbReference>
<evidence type="ECO:0000256" key="1">
    <source>
        <dbReference type="ARBA" id="ARBA00001231"/>
    </source>
</evidence>
<dbReference type="InterPro" id="IPR001764">
    <property type="entry name" value="Glyco_hydro_3_N"/>
</dbReference>
<dbReference type="InterPro" id="IPR050226">
    <property type="entry name" value="NagZ_Beta-hexosaminidase"/>
</dbReference>
<comment type="catalytic activity">
    <reaction evidence="1">
        <text>Hydrolysis of terminal non-reducing N-acetyl-D-hexosamine residues in N-acetyl-beta-D-hexosaminides.</text>
        <dbReference type="EC" id="3.2.1.52"/>
    </reaction>
</comment>
<evidence type="ECO:0000313" key="8">
    <source>
        <dbReference type="Proteomes" id="UP000664779"/>
    </source>
</evidence>
<dbReference type="GO" id="GO:0005975">
    <property type="term" value="P:carbohydrate metabolic process"/>
    <property type="evidence" value="ECO:0007669"/>
    <property type="project" value="InterPro"/>
</dbReference>
<dbReference type="GO" id="GO:0009254">
    <property type="term" value="P:peptidoglycan turnover"/>
    <property type="evidence" value="ECO:0007669"/>
    <property type="project" value="TreeGrafter"/>
</dbReference>
<sequence length="335" mass="36569">MIKAFISGCAGQALSGEEISFYSEQQPWGLILFRRNCGDPEQLTALVASFREAVGRADAPVLIDQEGGRVQRLRPPHWASFPPQKRYGDLYKVDPQRGREAAYLGASLIGHQLRSMGITVNCLPLLDVLTDKTVDAIGDRAYGVEPEMVAVLGKETCEGLLAGGVLPVLKHLPGHGRATVDSHLELPCVEAELDELIGVDFAPFEALSSYPLAMTAHIRFPKLDPHNPATQSREIIENVIRGRFGFSGCLMTDDISMEALGGDMRERASHSFAAGCDIVLHCNGEMDQMRMVADAAPELSGISDRRCREALGRLPDAQEVDLEATQARFRQLMGD</sequence>
<dbReference type="AlphaFoldDB" id="A0A939J9D5"/>
<name>A0A939J9D5_9HYPH</name>
<keyword evidence="8" id="KW-1185">Reference proteome</keyword>
<dbReference type="InterPro" id="IPR019800">
    <property type="entry name" value="Glyco_hydro_3_AS"/>
</dbReference>
<dbReference type="PANTHER" id="PTHR30480:SF13">
    <property type="entry name" value="BETA-HEXOSAMINIDASE"/>
    <property type="match status" value="1"/>
</dbReference>